<dbReference type="PANTHER" id="PTHR47396:SF1">
    <property type="entry name" value="ATP-DEPENDENT HELICASE IRC3-RELATED"/>
    <property type="match status" value="1"/>
</dbReference>
<gene>
    <name evidence="3" type="ORF">VSS37_19820</name>
</gene>
<comment type="caution">
    <text evidence="3">The sequence shown here is derived from an EMBL/GenBank/DDBJ whole genome shotgun (WGS) entry which is preliminary data.</text>
</comment>
<keyword evidence="3" id="KW-0378">Hydrolase</keyword>
<proteinExistence type="predicted"/>
<dbReference type="EMBL" id="JAYMYJ010000152">
    <property type="protein sequence ID" value="MEB4593235.1"/>
    <property type="molecule type" value="Genomic_DNA"/>
</dbReference>
<dbReference type="Pfam" id="PF04851">
    <property type="entry name" value="ResIII"/>
    <property type="match status" value="1"/>
</dbReference>
<dbReference type="Gene3D" id="3.40.50.300">
    <property type="entry name" value="P-loop containing nucleotide triphosphate hydrolases"/>
    <property type="match status" value="2"/>
</dbReference>
<evidence type="ECO:0000259" key="2">
    <source>
        <dbReference type="Pfam" id="PF04851"/>
    </source>
</evidence>
<evidence type="ECO:0000256" key="1">
    <source>
        <dbReference type="SAM" id="MobiDB-lite"/>
    </source>
</evidence>
<protein>
    <submittedName>
        <fullName evidence="3">DEAD/DEAH box helicase family protein</fullName>
    </submittedName>
</protein>
<dbReference type="Proteomes" id="UP001308005">
    <property type="component" value="Unassembled WGS sequence"/>
</dbReference>
<sequence length="915" mass="103079">MTRSQTLHDIKTSLSLRPPQAESLQKLATALETAPAMRQSGERDLSGILDSLKTQFPTLEDFEREFPSLCFALATGVGKTRLMGAFITYLHQAYGINNFFVLAPNLTIYNKLIADFTPNTPKYVFKGIHHFVFQPPEIITGDNYEYRAAQVQGSLLSPVTINIFNIAKINSEVRGGKEPRIKRMKEVLGDSYFNYLANLPDLVMLMDESHRYRASAGVRSINELKPLFGLELTATPFVETSRGPVAFKNVVMDYPLARAMADGFVKEPAVVTQRGFTAAAHTPDEIERIKLEDGIRLHEITKVELITHARENSVPIVKPFMLVIARDTTHAAQLLDKVQTLFEGRYQGKAIQVDSSKSGAEEEEMITRLLAVESVNEPTEIVIHVNMLKEGWDVTNLYTIVPLRAANARTLIEQSIGRGLRLPYGKRTGNPAVDRLNIVAHDRFQEIIDEANQGDSPIRLQRVILDAPTPDDKKVSIEIRPNYETMLGQEGRREETPSNSPLSGGGRDVPSSGSSPDKGRLGGVSTPIFKTETERETARVVAEVAASYAAKRDLVPTSQALLAPEIQQAIAIEVSERLTPQQGTLFTAENTPDLATIVAKTTEVMVQQTIDIPRILVNPTGEVETGFHPFKLDVSGLHLQPGERELVGQMLRTNEQFHLKADAGKQEQRLEDYVVFALIDYDDIDYFSQKEILYDLAGQMVAHLRSYLSEDEAHNVLNKDRRLIAREIHAQMLKHFWERASGYEVQVSRGFTPLKTCNFTANANQPPSSYRETVLETSKIKQMLFAGFEKCLYPLQKFDSDTERRFAVILERDAQKWFKPVKGQFQIYYKLGTEQPEYVPDFVAETDTAILVVETKAKTDMDSQEVQAKANAARRWCQHASTYAQEQGTKPWHYLLVPHDEVREDYKLMDFLRFQ</sequence>
<organism evidence="3 4">
    <name type="scientific">Candidatus Thiothrix phosphatis</name>
    <dbReference type="NCBI Taxonomy" id="3112415"/>
    <lineage>
        <taxon>Bacteria</taxon>
        <taxon>Pseudomonadati</taxon>
        <taxon>Pseudomonadota</taxon>
        <taxon>Gammaproteobacteria</taxon>
        <taxon>Thiotrichales</taxon>
        <taxon>Thiotrichaceae</taxon>
        <taxon>Thiothrix</taxon>
    </lineage>
</organism>
<keyword evidence="3" id="KW-0347">Helicase</keyword>
<evidence type="ECO:0000313" key="3">
    <source>
        <dbReference type="EMBL" id="MEB4593235.1"/>
    </source>
</evidence>
<dbReference type="InterPro" id="IPR006935">
    <property type="entry name" value="Helicase/UvrB_N"/>
</dbReference>
<feature type="region of interest" description="Disordered" evidence="1">
    <location>
        <begin position="474"/>
        <end position="526"/>
    </location>
</feature>
<evidence type="ECO:0000313" key="4">
    <source>
        <dbReference type="Proteomes" id="UP001308005"/>
    </source>
</evidence>
<dbReference type="InterPro" id="IPR050742">
    <property type="entry name" value="Helicase_Restrict-Modif_Enz"/>
</dbReference>
<feature type="domain" description="Helicase/UvrB N-terminal" evidence="2">
    <location>
        <begin position="14"/>
        <end position="237"/>
    </location>
</feature>
<dbReference type="PANTHER" id="PTHR47396">
    <property type="entry name" value="TYPE I RESTRICTION ENZYME ECOKI R PROTEIN"/>
    <property type="match status" value="1"/>
</dbReference>
<keyword evidence="3" id="KW-0547">Nucleotide-binding</keyword>
<reference evidence="3 4" key="2">
    <citation type="submission" date="2024-01" db="EMBL/GenBank/DDBJ databases">
        <authorList>
            <person name="Xie X."/>
        </authorList>
    </citation>
    <scope>NUCLEOTIDE SEQUENCE [LARGE SCALE GENOMIC DNA]</scope>
    <source>
        <strain evidence="3">SCUT-1</strain>
    </source>
</reference>
<keyword evidence="4" id="KW-1185">Reference proteome</keyword>
<dbReference type="GO" id="GO:0004386">
    <property type="term" value="F:helicase activity"/>
    <property type="evidence" value="ECO:0007669"/>
    <property type="project" value="UniProtKB-KW"/>
</dbReference>
<dbReference type="SUPFAM" id="SSF52540">
    <property type="entry name" value="P-loop containing nucleoside triphosphate hydrolases"/>
    <property type="match status" value="2"/>
</dbReference>
<reference evidence="4" key="1">
    <citation type="submission" date="2023-07" db="EMBL/GenBank/DDBJ databases">
        <title>The carbon used by Thiothrix.</title>
        <authorList>
            <person name="Chen L."/>
        </authorList>
    </citation>
    <scope>NUCLEOTIDE SEQUENCE [LARGE SCALE GENOMIC DNA]</scope>
</reference>
<accession>A0ABU6D2F1</accession>
<keyword evidence="3" id="KW-0067">ATP-binding</keyword>
<name>A0ABU6D2F1_9GAMM</name>
<dbReference type="RefSeq" id="WP_324698013.1">
    <property type="nucleotide sequence ID" value="NZ_JAYMYJ010000152.1"/>
</dbReference>
<dbReference type="InterPro" id="IPR027417">
    <property type="entry name" value="P-loop_NTPase"/>
</dbReference>